<organism evidence="2">
    <name type="scientific">viral metagenome</name>
    <dbReference type="NCBI Taxonomy" id="1070528"/>
    <lineage>
        <taxon>unclassified sequences</taxon>
        <taxon>metagenomes</taxon>
        <taxon>organismal metagenomes</taxon>
    </lineage>
</organism>
<protein>
    <recommendedName>
        <fullName evidence="1">YqaJ viral recombinase domain-containing protein</fullName>
    </recommendedName>
</protein>
<dbReference type="PANTHER" id="PTHR46609">
    <property type="entry name" value="EXONUCLEASE, PHAGE-TYPE/RECB, C-TERMINAL DOMAIN-CONTAINING PROTEIN"/>
    <property type="match status" value="1"/>
</dbReference>
<dbReference type="InterPro" id="IPR011604">
    <property type="entry name" value="PDDEXK-like_dom_sf"/>
</dbReference>
<dbReference type="SUPFAM" id="SSF52980">
    <property type="entry name" value="Restriction endonuclease-like"/>
    <property type="match status" value="1"/>
</dbReference>
<dbReference type="AlphaFoldDB" id="A0A6C0JWM8"/>
<dbReference type="PANTHER" id="PTHR46609:SF6">
    <property type="entry name" value="EXONUCLEASE, PHAGE-TYPE_RECB, C-TERMINAL DOMAIN-CONTAINING PROTEIN-RELATED"/>
    <property type="match status" value="1"/>
</dbReference>
<evidence type="ECO:0000313" key="2">
    <source>
        <dbReference type="EMBL" id="QHU09110.1"/>
    </source>
</evidence>
<feature type="domain" description="YqaJ viral recombinase" evidence="1">
    <location>
        <begin position="119"/>
        <end position="254"/>
    </location>
</feature>
<dbReference type="Gene3D" id="3.90.320.10">
    <property type="match status" value="1"/>
</dbReference>
<dbReference type="InterPro" id="IPR011335">
    <property type="entry name" value="Restrct_endonuc-II-like"/>
</dbReference>
<dbReference type="InterPro" id="IPR051703">
    <property type="entry name" value="NF-kappa-B_Signaling_Reg"/>
</dbReference>
<proteinExistence type="predicted"/>
<evidence type="ECO:0000259" key="1">
    <source>
        <dbReference type="Pfam" id="PF09588"/>
    </source>
</evidence>
<sequence length="400" mass="47457">MQIQDIPTNDLVEVYEMVEDILNSLLCYHPLSYMVPTFDDDLYYSTCMLSQSYLQCVYQDISEDIVHAIVKEAYANYFMKHPKRSSRVKESNVLPNVTTMRVKLTYLSNIPQPEQRTDEWYLFRHKYLTASSIWKAFGSDSTRNQLIYSKCAPMDVKRYSNVNIDSPMHWGHKYEYVTLQWYQHIYNTIVSDFGCIPHSTYSYIAASPDGINTDETSTRYGRMIEVKNIVNRVITGIPKQEYWIQMQIQMEVCDLDNCDFVETRFKEYENIEEFEQDGTYTQTSDGKSKGVCMLFIDDTQPIYEYSPWASDKECIQTWVHDNMNRHKDKTWLKNIYWKLDEVSVVFVERNKLWFEHALPILQEVWNIIEVERVSGYEHRSPKKRVKKIEPETPLKCNILL</sequence>
<accession>A0A6C0JWM8</accession>
<dbReference type="Pfam" id="PF09588">
    <property type="entry name" value="YqaJ"/>
    <property type="match status" value="1"/>
</dbReference>
<dbReference type="InterPro" id="IPR019080">
    <property type="entry name" value="YqaJ_viral_recombinase"/>
</dbReference>
<reference evidence="2" key="1">
    <citation type="journal article" date="2020" name="Nature">
        <title>Giant virus diversity and host interactions through global metagenomics.</title>
        <authorList>
            <person name="Schulz F."/>
            <person name="Roux S."/>
            <person name="Paez-Espino D."/>
            <person name="Jungbluth S."/>
            <person name="Walsh D.A."/>
            <person name="Denef V.J."/>
            <person name="McMahon K.D."/>
            <person name="Konstantinidis K.T."/>
            <person name="Eloe-Fadrosh E.A."/>
            <person name="Kyrpides N.C."/>
            <person name="Woyke T."/>
        </authorList>
    </citation>
    <scope>NUCLEOTIDE SEQUENCE</scope>
    <source>
        <strain evidence="2">GVMAG-S-1074260-58</strain>
    </source>
</reference>
<dbReference type="EMBL" id="MN740705">
    <property type="protein sequence ID" value="QHU09110.1"/>
    <property type="molecule type" value="Genomic_DNA"/>
</dbReference>
<name>A0A6C0JWM8_9ZZZZ</name>